<dbReference type="GO" id="GO:0005829">
    <property type="term" value="C:cytosol"/>
    <property type="evidence" value="ECO:0007669"/>
    <property type="project" value="TreeGrafter"/>
</dbReference>
<dbReference type="Pfam" id="PF00126">
    <property type="entry name" value="HTH_1"/>
    <property type="match status" value="1"/>
</dbReference>
<organism evidence="6 7">
    <name type="scientific">Pseudomonas gingeri</name>
    <dbReference type="NCBI Taxonomy" id="117681"/>
    <lineage>
        <taxon>Bacteria</taxon>
        <taxon>Pseudomonadati</taxon>
        <taxon>Pseudomonadota</taxon>
        <taxon>Gammaproteobacteria</taxon>
        <taxon>Pseudomonadales</taxon>
        <taxon>Pseudomonadaceae</taxon>
        <taxon>Pseudomonas</taxon>
    </lineage>
</organism>
<protein>
    <submittedName>
        <fullName evidence="6">LysR family transcriptional regulator</fullName>
    </submittedName>
</protein>
<dbReference type="GO" id="GO:0003677">
    <property type="term" value="F:DNA binding"/>
    <property type="evidence" value="ECO:0007669"/>
    <property type="project" value="UniProtKB-KW"/>
</dbReference>
<dbReference type="GO" id="GO:0003700">
    <property type="term" value="F:DNA-binding transcription factor activity"/>
    <property type="evidence" value="ECO:0007669"/>
    <property type="project" value="InterPro"/>
</dbReference>
<evidence type="ECO:0000256" key="2">
    <source>
        <dbReference type="ARBA" id="ARBA00023015"/>
    </source>
</evidence>
<dbReference type="SUPFAM" id="SSF53850">
    <property type="entry name" value="Periplasmic binding protein-like II"/>
    <property type="match status" value="1"/>
</dbReference>
<dbReference type="InterPro" id="IPR005119">
    <property type="entry name" value="LysR_subst-bd"/>
</dbReference>
<sequence>MHYDLVDLKVFLAVAEEGNLTRGAARCHLAPSSVSLRLKGLEDAIGAALLVRQARGVKLTQAGVVMLEHTRRCLAQLEQMHADLTPYVQGLTSHITFFANNNAISSFLPDDLTRFFAAYPAVRINLEERMGSEIVAAVAAGRADIGIIAVDSDHPDLQFVPYREDRFVIIAPSDSALAREASVRFTACLGRPFISLQSGAALHTYLMSQAALAGGSLDVCVQVSGFRSIAQLVASGAGISIVPLSTLAPDDDRRLAIIELRETWALRHHRVCFRREVLEKHYFLRQLVELLHQGYQAPGDRTEVP</sequence>
<dbReference type="Pfam" id="PF03466">
    <property type="entry name" value="LysR_substrate"/>
    <property type="match status" value="1"/>
</dbReference>
<dbReference type="InterPro" id="IPR000847">
    <property type="entry name" value="LysR_HTH_N"/>
</dbReference>
<dbReference type="InterPro" id="IPR050950">
    <property type="entry name" value="HTH-type_LysR_regulators"/>
</dbReference>
<dbReference type="PROSITE" id="PS50931">
    <property type="entry name" value="HTH_LYSR"/>
    <property type="match status" value="1"/>
</dbReference>
<dbReference type="AlphaFoldDB" id="A0A7Y7XVR3"/>
<dbReference type="Proteomes" id="UP000517547">
    <property type="component" value="Unassembled WGS sequence"/>
</dbReference>
<evidence type="ECO:0000259" key="5">
    <source>
        <dbReference type="PROSITE" id="PS50931"/>
    </source>
</evidence>
<comment type="caution">
    <text evidence="6">The sequence shown here is derived from an EMBL/GenBank/DDBJ whole genome shotgun (WGS) entry which is preliminary data.</text>
</comment>
<proteinExistence type="inferred from homology"/>
<dbReference type="InterPro" id="IPR036388">
    <property type="entry name" value="WH-like_DNA-bd_sf"/>
</dbReference>
<dbReference type="Gene3D" id="1.10.10.10">
    <property type="entry name" value="Winged helix-like DNA-binding domain superfamily/Winged helix DNA-binding domain"/>
    <property type="match status" value="1"/>
</dbReference>
<comment type="similarity">
    <text evidence="1">Belongs to the LysR transcriptional regulatory family.</text>
</comment>
<gene>
    <name evidence="6" type="ORF">HX845_04205</name>
</gene>
<dbReference type="PANTHER" id="PTHR30419:SF2">
    <property type="entry name" value="LYSR FAMILY TRANSCRIPTIONAL REGULATOR"/>
    <property type="match status" value="1"/>
</dbReference>
<keyword evidence="3" id="KW-0238">DNA-binding</keyword>
<reference evidence="6 7" key="1">
    <citation type="submission" date="2020-04" db="EMBL/GenBank/DDBJ databases">
        <title>Molecular characterization of pseudomonads from Agaricus bisporus reveal novel blotch 2 pathogens in Western Europe.</title>
        <authorList>
            <person name="Taparia T."/>
            <person name="Krijger M."/>
            <person name="Haynes E."/>
            <person name="Elpinstone J.G."/>
            <person name="Noble R."/>
            <person name="Van Der Wolf J."/>
        </authorList>
    </citation>
    <scope>NUCLEOTIDE SEQUENCE [LARGE SCALE GENOMIC DNA]</scope>
    <source>
        <strain evidence="6 7">IPO3738</strain>
    </source>
</reference>
<evidence type="ECO:0000256" key="4">
    <source>
        <dbReference type="ARBA" id="ARBA00023163"/>
    </source>
</evidence>
<keyword evidence="4" id="KW-0804">Transcription</keyword>
<evidence type="ECO:0000256" key="3">
    <source>
        <dbReference type="ARBA" id="ARBA00023125"/>
    </source>
</evidence>
<dbReference type="FunFam" id="1.10.10.10:FF:000001">
    <property type="entry name" value="LysR family transcriptional regulator"/>
    <property type="match status" value="1"/>
</dbReference>
<evidence type="ECO:0000313" key="7">
    <source>
        <dbReference type="Proteomes" id="UP000517547"/>
    </source>
</evidence>
<name>A0A7Y7XVR3_9PSED</name>
<accession>A0A7Y7XVR3</accession>
<evidence type="ECO:0000313" key="6">
    <source>
        <dbReference type="EMBL" id="NWC12841.1"/>
    </source>
</evidence>
<dbReference type="EMBL" id="JACAQE010000001">
    <property type="protein sequence ID" value="NWC12841.1"/>
    <property type="molecule type" value="Genomic_DNA"/>
</dbReference>
<dbReference type="InterPro" id="IPR036390">
    <property type="entry name" value="WH_DNA-bd_sf"/>
</dbReference>
<dbReference type="PANTHER" id="PTHR30419">
    <property type="entry name" value="HTH-TYPE TRANSCRIPTIONAL REGULATOR YBHD"/>
    <property type="match status" value="1"/>
</dbReference>
<feature type="domain" description="HTH lysR-type" evidence="5">
    <location>
        <begin position="1"/>
        <end position="60"/>
    </location>
</feature>
<dbReference type="Gene3D" id="3.40.190.290">
    <property type="match status" value="1"/>
</dbReference>
<evidence type="ECO:0000256" key="1">
    <source>
        <dbReference type="ARBA" id="ARBA00009437"/>
    </source>
</evidence>
<keyword evidence="2" id="KW-0805">Transcription regulation</keyword>
<dbReference type="SUPFAM" id="SSF46785">
    <property type="entry name" value="Winged helix' DNA-binding domain"/>
    <property type="match status" value="1"/>
</dbReference>